<feature type="transmembrane region" description="Helical" evidence="4">
    <location>
        <begin position="386"/>
        <end position="408"/>
    </location>
</feature>
<dbReference type="PANTHER" id="PTHR34976:SF1">
    <property type="entry name" value="TOXIN BC_0920"/>
    <property type="match status" value="1"/>
</dbReference>
<reference evidence="6" key="2">
    <citation type="submission" date="2022-08" db="EMBL/GenBank/DDBJ databases">
        <authorList>
            <person name="Magnan C."/>
        </authorList>
    </citation>
    <scope>NUCLEOTIDE SEQUENCE</scope>
    <source>
        <strain evidence="6">NSP012P</strain>
    </source>
</reference>
<evidence type="ECO:0000313" key="6">
    <source>
        <dbReference type="EMBL" id="MCY1583071.1"/>
    </source>
</evidence>
<feature type="coiled-coil region" evidence="2">
    <location>
        <begin position="423"/>
        <end position="450"/>
    </location>
</feature>
<keyword evidence="4" id="KW-1133">Transmembrane helix</keyword>
<dbReference type="Proteomes" id="UP001072952">
    <property type="component" value="Unassembled WGS sequence"/>
</dbReference>
<gene>
    <name evidence="6" type="ORF">NW133_05960</name>
</gene>
<accession>A0ABT4BK85</accession>
<organism evidence="6 7">
    <name type="scientific">Staphylococcus pettenkoferi</name>
    <dbReference type="NCBI Taxonomy" id="170573"/>
    <lineage>
        <taxon>Bacteria</taxon>
        <taxon>Bacillati</taxon>
        <taxon>Bacillota</taxon>
        <taxon>Bacilli</taxon>
        <taxon>Bacillales</taxon>
        <taxon>Staphylococcaceae</taxon>
        <taxon>Staphylococcus</taxon>
    </lineage>
</organism>
<feature type="domain" description="LXG" evidence="5">
    <location>
        <begin position="1"/>
        <end position="222"/>
    </location>
</feature>
<evidence type="ECO:0000256" key="3">
    <source>
        <dbReference type="SAM" id="MobiDB-lite"/>
    </source>
</evidence>
<evidence type="ECO:0000259" key="5">
    <source>
        <dbReference type="PROSITE" id="PS51756"/>
    </source>
</evidence>
<dbReference type="PANTHER" id="PTHR34976">
    <property type="entry name" value="RIBONUCLEASE YQCG-RELATED"/>
    <property type="match status" value="1"/>
</dbReference>
<feature type="coiled-coil region" evidence="2">
    <location>
        <begin position="89"/>
        <end position="158"/>
    </location>
</feature>
<dbReference type="RefSeq" id="WP_124224962.1">
    <property type="nucleotide sequence ID" value="NZ_JANSKR010000013.1"/>
</dbReference>
<evidence type="ECO:0000313" key="7">
    <source>
        <dbReference type="Proteomes" id="UP001072952"/>
    </source>
</evidence>
<protein>
    <submittedName>
        <fullName evidence="6">LXG domain-containing protein</fullName>
    </submittedName>
</protein>
<feature type="region of interest" description="Disordered" evidence="3">
    <location>
        <begin position="1"/>
        <end position="23"/>
    </location>
</feature>
<dbReference type="InterPro" id="IPR006829">
    <property type="entry name" value="LXG_dom"/>
</dbReference>
<dbReference type="InterPro" id="IPR051768">
    <property type="entry name" value="Bact_secretion_toxin"/>
</dbReference>
<reference evidence="6" key="1">
    <citation type="journal article" date="2022" name="Int. J. Mol. Sci.">
        <title>Phenotypic and Genotypic Virulence Characterisation of Staphylococcus pettenkoferi Strains Isolated from Human Bloodstream and Diabetic Foot Infections.</title>
        <authorList>
            <person name="Magnan C."/>
            <person name="Ahmad-Mansour N."/>
            <person name="Pouget C."/>
            <person name="Morsli M."/>
            <person name="Huc-Brandt S."/>
            <person name="Pantel A."/>
            <person name="Dunyach-Remy C."/>
            <person name="Sotto A."/>
            <person name="Molle V."/>
            <person name="Lavigne J.-P."/>
        </authorList>
    </citation>
    <scope>NUCLEOTIDE SEQUENCE</scope>
    <source>
        <strain evidence="6">NSP012P</strain>
    </source>
</reference>
<evidence type="ECO:0000256" key="4">
    <source>
        <dbReference type="SAM" id="Phobius"/>
    </source>
</evidence>
<keyword evidence="2" id="KW-0175">Coiled coil</keyword>
<comment type="caution">
    <text evidence="6">The sequence shown here is derived from an EMBL/GenBank/DDBJ whole genome shotgun (WGS) entry which is preliminary data.</text>
</comment>
<evidence type="ECO:0000256" key="2">
    <source>
        <dbReference type="SAM" id="Coils"/>
    </source>
</evidence>
<dbReference type="EMBL" id="JANSLD010000024">
    <property type="protein sequence ID" value="MCY1583071.1"/>
    <property type="molecule type" value="Genomic_DNA"/>
</dbReference>
<name>A0ABT4BK85_9STAP</name>
<sequence length="459" mass="50842">MSIDMYLRKSEDQSSKVEKTSKDLTDKYDDLQKAISQFVNESELKGKAYNSGKQFFSTVIQPLTDSIKTLGDLTEQACSTFVDKYKSDVDTQSLKESELEEDIHELKQQIDELNSISESTPAGSSLLIATHHRVVESLENQKRDLEDKLNKLRLFNNESANIFKEVESFKQTVQQGIEQARTSWDSGTQTFNIPSTKELEWAKVTQQKVLKVQVNKILQKLKEGLNLNRFEKNLVKEQIENPSDKNFLTELKEYLSENKESIIRDLAIDTGASSIEFGGVSMQQLGGELNAYSGYSGPEGENSFVQVTNQSGNKMIKQGKSVVTIGKVGGAANTVFGFGMGMYDDLQDDKTVGESLAHNSLTTGAGIGGSIGSSVLLGSILTTNPIGWAVLGGIAFGTLATIIVDTAYQNNWFHLKDGTDWVGHQVDKRINEINNKIDKFENEIGQGVKNMTNPRYWGA</sequence>
<keyword evidence="4" id="KW-0812">Transmembrane</keyword>
<proteinExistence type="inferred from homology"/>
<dbReference type="PROSITE" id="PS51756">
    <property type="entry name" value="LXG"/>
    <property type="match status" value="1"/>
</dbReference>
<dbReference type="Pfam" id="PF04740">
    <property type="entry name" value="LXG"/>
    <property type="match status" value="1"/>
</dbReference>
<keyword evidence="7" id="KW-1185">Reference proteome</keyword>
<comment type="similarity">
    <text evidence="1">In the N-terminal section; belongs to the LXG family.</text>
</comment>
<evidence type="ECO:0000256" key="1">
    <source>
        <dbReference type="ARBA" id="ARBA00034117"/>
    </source>
</evidence>
<keyword evidence="4" id="KW-0472">Membrane</keyword>